<dbReference type="AlphaFoldDB" id="A0A199W1T5"/>
<dbReference type="Proteomes" id="UP000092600">
    <property type="component" value="Unassembled WGS sequence"/>
</dbReference>
<dbReference type="FunFam" id="1.25.40.10:FF:000090">
    <property type="entry name" value="Pentatricopeptide repeat-containing protein, chloroplastic"/>
    <property type="match status" value="1"/>
</dbReference>
<name>A0A199W1T5_ANACO</name>
<dbReference type="GO" id="GO:0003723">
    <property type="term" value="F:RNA binding"/>
    <property type="evidence" value="ECO:0007669"/>
    <property type="project" value="InterPro"/>
</dbReference>
<dbReference type="EMBL" id="LSRQ01000380">
    <property type="protein sequence ID" value="OAY83168.1"/>
    <property type="molecule type" value="Genomic_DNA"/>
</dbReference>
<organism evidence="4 5">
    <name type="scientific">Ananas comosus</name>
    <name type="common">Pineapple</name>
    <name type="synonym">Ananas ananas</name>
    <dbReference type="NCBI Taxonomy" id="4615"/>
    <lineage>
        <taxon>Eukaryota</taxon>
        <taxon>Viridiplantae</taxon>
        <taxon>Streptophyta</taxon>
        <taxon>Embryophyta</taxon>
        <taxon>Tracheophyta</taxon>
        <taxon>Spermatophyta</taxon>
        <taxon>Magnoliopsida</taxon>
        <taxon>Liliopsida</taxon>
        <taxon>Poales</taxon>
        <taxon>Bromeliaceae</taxon>
        <taxon>Bromelioideae</taxon>
        <taxon>Ananas</taxon>
    </lineage>
</organism>
<dbReference type="InterPro" id="IPR011990">
    <property type="entry name" value="TPR-like_helical_dom_sf"/>
</dbReference>
<evidence type="ECO:0000313" key="8">
    <source>
        <dbReference type="RefSeq" id="XP_020096045.1"/>
    </source>
</evidence>
<feature type="repeat" description="PPR" evidence="3">
    <location>
        <begin position="412"/>
        <end position="447"/>
    </location>
</feature>
<dbReference type="PANTHER" id="PTHR47926:SF452">
    <property type="entry name" value="PENTATRICOPEPTIDE REPEAT-CONTAINING PROTEIN"/>
    <property type="match status" value="1"/>
</dbReference>
<dbReference type="Gene3D" id="1.25.40.10">
    <property type="entry name" value="Tetratricopeptide repeat domain"/>
    <property type="match status" value="5"/>
</dbReference>
<dbReference type="Pfam" id="PF13041">
    <property type="entry name" value="PPR_2"/>
    <property type="match status" value="1"/>
</dbReference>
<dbReference type="Proteomes" id="UP000515123">
    <property type="component" value="Linkage group 9"/>
</dbReference>
<evidence type="ECO:0000313" key="7">
    <source>
        <dbReference type="RefSeq" id="XP_020096044.1"/>
    </source>
</evidence>
<keyword evidence="2" id="KW-0809">Transit peptide</keyword>
<feature type="repeat" description="PPR" evidence="3">
    <location>
        <begin position="96"/>
        <end position="130"/>
    </location>
</feature>
<dbReference type="Gramene" id="Aco008994.1.mrna1">
    <property type="protein sequence ID" value="Aco008994.1.mrna1.cds1"/>
    <property type="gene ID" value="Aco008994.1.path1"/>
</dbReference>
<evidence type="ECO:0000256" key="1">
    <source>
        <dbReference type="ARBA" id="ARBA00022737"/>
    </source>
</evidence>
<gene>
    <name evidence="7 8" type="primary">LOC109715455</name>
    <name evidence="4" type="ORF">ACMD2_17533</name>
</gene>
<dbReference type="InterPro" id="IPR002885">
    <property type="entry name" value="PPR_rpt"/>
</dbReference>
<dbReference type="SUPFAM" id="SSF48452">
    <property type="entry name" value="TPR-like"/>
    <property type="match status" value="2"/>
</dbReference>
<evidence type="ECO:0000313" key="4">
    <source>
        <dbReference type="EMBL" id="OAY83168.1"/>
    </source>
</evidence>
<proteinExistence type="predicted"/>
<evidence type="ECO:0000256" key="2">
    <source>
        <dbReference type="ARBA" id="ARBA00022946"/>
    </source>
</evidence>
<dbReference type="GeneID" id="109715455"/>
<dbReference type="PANTHER" id="PTHR47926">
    <property type="entry name" value="PENTATRICOPEPTIDE REPEAT-CONTAINING PROTEIN"/>
    <property type="match status" value="1"/>
</dbReference>
<keyword evidence="6" id="KW-1185">Reference proteome</keyword>
<evidence type="ECO:0000313" key="6">
    <source>
        <dbReference type="Proteomes" id="UP000515123"/>
    </source>
</evidence>
<dbReference type="NCBIfam" id="TIGR00756">
    <property type="entry name" value="PPR"/>
    <property type="match status" value="3"/>
</dbReference>
<protein>
    <submittedName>
        <fullName evidence="4 7 8">Pentatricopeptide repeat-containing protein</fullName>
    </submittedName>
</protein>
<dbReference type="RefSeq" id="XP_020096045.1">
    <property type="nucleotide sequence ID" value="XM_020240456.1"/>
</dbReference>
<reference evidence="7 8" key="2">
    <citation type="submission" date="2025-04" db="UniProtKB">
        <authorList>
            <consortium name="RefSeq"/>
        </authorList>
    </citation>
    <scope>IDENTIFICATION</scope>
    <source>
        <tissue evidence="7 8">Leaf</tissue>
    </source>
</reference>
<keyword evidence="1" id="KW-0677">Repeat</keyword>
<dbReference type="InterPro" id="IPR046848">
    <property type="entry name" value="E_motif"/>
</dbReference>
<dbReference type="PROSITE" id="PS51375">
    <property type="entry name" value="PPR"/>
    <property type="match status" value="2"/>
</dbReference>
<accession>A0A199W1T5</accession>
<sequence length="600" mass="64919">MTLAYLIPLINSCPNLRVIGAAHAAAAKRGVASDPSLRASLAAAYARRGSFPDAHHLLDEMPEPNPLPWNAAISALFRCGDCDAACKLFSLMPRPNAVTWSAVVAGLAQNGRVQCSLQAFREMIAQARSAPCASNTITSALSACGKLRDLALGRQVHAYAVKIGMLADDDAFIGAALVDMYGKCSCMGLAMKAFCFLRAKSVVAWSSLVANYVQNNDYFAALQAFREMTLANSEVPNAVTLTTLITACARIPSLLHGKELHSAVIRRRPSEPDVFVSTALVSMYCKCGSLAYACRVMESDGRVLGSNLTPMWNAMIAEHVANDRVNDALSMIRLMGGALRNRVALNSVTMATVLPICGKSVSLLHGKELHCYAVKFGLGRETVVGNGILEMYCKCGKINLAQHLFDRMPEKSVVSWTTMIDGYGKQGNGHSAIRVFERMVDERNVDPDHITFVALVSACSHSGLMEEGLKYSEMMTREYGIIPAKENYGCLVDLLARSGNIDEAMNIIKMMPLRPGTNIWGTLLGACRIHGNVDEAEYAMQHLLEPQPKGSGFQTLLAKVYAEMGRLDSAIKVQKKKVETGVASRQGCSWLAAEGEYGYG</sequence>
<evidence type="ECO:0000256" key="3">
    <source>
        <dbReference type="PROSITE-ProRule" id="PRU00708"/>
    </source>
</evidence>
<reference evidence="4 5" key="1">
    <citation type="journal article" date="2016" name="DNA Res.">
        <title>The draft genome of MD-2 pineapple using hybrid error correction of long reads.</title>
        <authorList>
            <person name="Redwan R.M."/>
            <person name="Saidin A."/>
            <person name="Kumar S.V."/>
        </authorList>
    </citation>
    <scope>NUCLEOTIDE SEQUENCE [LARGE SCALE GENOMIC DNA]</scope>
    <source>
        <strain evidence="5">cv. MD2</strain>
        <tissue evidence="4">Leaf</tissue>
    </source>
</reference>
<dbReference type="Pfam" id="PF01535">
    <property type="entry name" value="PPR"/>
    <property type="match status" value="5"/>
</dbReference>
<dbReference type="InterPro" id="IPR046960">
    <property type="entry name" value="PPR_At4g14850-like_plant"/>
</dbReference>
<dbReference type="RefSeq" id="XP_020096044.1">
    <property type="nucleotide sequence ID" value="XM_020240455.1"/>
</dbReference>
<dbReference type="GO" id="GO:0009451">
    <property type="term" value="P:RNA modification"/>
    <property type="evidence" value="ECO:0007669"/>
    <property type="project" value="InterPro"/>
</dbReference>
<dbReference type="OrthoDB" id="185373at2759"/>
<dbReference type="Pfam" id="PF20431">
    <property type="entry name" value="E_motif"/>
    <property type="match status" value="1"/>
</dbReference>
<evidence type="ECO:0000313" key="5">
    <source>
        <dbReference type="Proteomes" id="UP000092600"/>
    </source>
</evidence>